<keyword evidence="1" id="KW-0472">Membrane</keyword>
<keyword evidence="1" id="KW-0812">Transmembrane</keyword>
<dbReference type="EMBL" id="CP139960">
    <property type="protein sequence ID" value="WQD36986.1"/>
    <property type="molecule type" value="Genomic_DNA"/>
</dbReference>
<evidence type="ECO:0000313" key="3">
    <source>
        <dbReference type="EMBL" id="WQD36986.1"/>
    </source>
</evidence>
<dbReference type="RefSeq" id="WP_114791916.1">
    <property type="nucleotide sequence ID" value="NZ_CP139960.1"/>
</dbReference>
<gene>
    <name evidence="3" type="ORF">U0035_15035</name>
</gene>
<feature type="transmembrane region" description="Helical" evidence="1">
    <location>
        <begin position="118"/>
        <end position="143"/>
    </location>
</feature>
<dbReference type="GO" id="GO:0003677">
    <property type="term" value="F:DNA binding"/>
    <property type="evidence" value="ECO:0007669"/>
    <property type="project" value="UniProtKB-KW"/>
</dbReference>
<dbReference type="PROSITE" id="PS50930">
    <property type="entry name" value="HTH_LYTTR"/>
    <property type="match status" value="1"/>
</dbReference>
<accession>A0ABZ0W4G7</accession>
<dbReference type="Pfam" id="PF04397">
    <property type="entry name" value="LytTR"/>
    <property type="match status" value="1"/>
</dbReference>
<evidence type="ECO:0000259" key="2">
    <source>
        <dbReference type="PROSITE" id="PS50930"/>
    </source>
</evidence>
<sequence length="314" mass="35886">MHWKILNEPFPINTWKWYRLRGLGFGLFVFLFLFLFQPFSLNLFDTKKLLYVTLVYGAATGAVILCGGWIFSKWITPKLDDEKWTLGKQIMWNVLLMVFITLLNVYVTQLMHQTVLPLWWWLVMLKWVLMLGVLPVAVAELIAYNQHLRHHLKTATQLSRLVRQPPAVAPGSSTHVSASGTLTHQNVVAPSNEDNGPLILTGDNQGEKLELLHDNLLAVQALDNYVNVFWEADDQLRSTLLRNTLTNIAEQVSDAAHMYRSHRSWLVNVQRVARVDGNAQGLKLSVELMDQQVPVSRSNIPGYRQLTELQHQAN</sequence>
<feature type="transmembrane region" description="Helical" evidence="1">
    <location>
        <begin position="92"/>
        <end position="112"/>
    </location>
</feature>
<dbReference type="Gene3D" id="2.40.50.1020">
    <property type="entry name" value="LytTr DNA-binding domain"/>
    <property type="match status" value="1"/>
</dbReference>
<keyword evidence="1" id="KW-1133">Transmembrane helix</keyword>
<organism evidence="3 4">
    <name type="scientific">Niabella yanshanensis</name>
    <dbReference type="NCBI Taxonomy" id="577386"/>
    <lineage>
        <taxon>Bacteria</taxon>
        <taxon>Pseudomonadati</taxon>
        <taxon>Bacteroidota</taxon>
        <taxon>Chitinophagia</taxon>
        <taxon>Chitinophagales</taxon>
        <taxon>Chitinophagaceae</taxon>
        <taxon>Niabella</taxon>
    </lineage>
</organism>
<feature type="domain" description="HTH LytTR-type" evidence="2">
    <location>
        <begin position="240"/>
        <end position="309"/>
    </location>
</feature>
<feature type="transmembrane region" description="Helical" evidence="1">
    <location>
        <begin position="20"/>
        <end position="37"/>
    </location>
</feature>
<keyword evidence="4" id="KW-1185">Reference proteome</keyword>
<dbReference type="Proteomes" id="UP001325680">
    <property type="component" value="Chromosome"/>
</dbReference>
<feature type="transmembrane region" description="Helical" evidence="1">
    <location>
        <begin position="49"/>
        <end position="71"/>
    </location>
</feature>
<proteinExistence type="predicted"/>
<reference evidence="3 4" key="1">
    <citation type="submission" date="2023-12" db="EMBL/GenBank/DDBJ databases">
        <title>Genome sequencing and assembly of bacterial species from a model synthetic community.</title>
        <authorList>
            <person name="Hogle S.L."/>
        </authorList>
    </citation>
    <scope>NUCLEOTIDE SEQUENCE [LARGE SCALE GENOMIC DNA]</scope>
    <source>
        <strain evidence="3 4">HAMBI_3031</strain>
    </source>
</reference>
<name>A0ABZ0W4G7_9BACT</name>
<protein>
    <submittedName>
        <fullName evidence="3">LytTR family DNA-binding domain-containing protein</fullName>
    </submittedName>
</protein>
<dbReference type="InterPro" id="IPR007492">
    <property type="entry name" value="LytTR_DNA-bd_dom"/>
</dbReference>
<evidence type="ECO:0000313" key="4">
    <source>
        <dbReference type="Proteomes" id="UP001325680"/>
    </source>
</evidence>
<evidence type="ECO:0000256" key="1">
    <source>
        <dbReference type="SAM" id="Phobius"/>
    </source>
</evidence>
<keyword evidence="3" id="KW-0238">DNA-binding</keyword>
<dbReference type="SMART" id="SM00850">
    <property type="entry name" value="LytTR"/>
    <property type="match status" value="1"/>
</dbReference>